<sequence length="29" mass="3220">MSCKDWAHATCIKGDIINFICLNCDSDSD</sequence>
<reference evidence="1 2" key="1">
    <citation type="journal article" date="2021" name="Front. Genet.">
        <title>Chromosome-Level Genome Assembly Reveals Significant Gene Expansion in the Toll and IMD Signaling Pathways of Dendrolimus kikuchii.</title>
        <authorList>
            <person name="Zhou J."/>
            <person name="Wu P."/>
            <person name="Xiong Z."/>
            <person name="Liu N."/>
            <person name="Zhao N."/>
            <person name="Ji M."/>
            <person name="Qiu Y."/>
            <person name="Yang B."/>
        </authorList>
    </citation>
    <scope>NUCLEOTIDE SEQUENCE [LARGE SCALE GENOMIC DNA]</scope>
    <source>
        <strain evidence="1">Ann1</strain>
    </source>
</reference>
<protein>
    <submittedName>
        <fullName evidence="1">Uncharacterized protein</fullName>
    </submittedName>
</protein>
<comment type="caution">
    <text evidence="1">The sequence shown here is derived from an EMBL/GenBank/DDBJ whole genome shotgun (WGS) entry which is preliminary data.</text>
</comment>
<gene>
    <name evidence="1" type="ORF">K1T71_011822</name>
</gene>
<name>A0ACC1CM65_9NEOP</name>
<evidence type="ECO:0000313" key="2">
    <source>
        <dbReference type="Proteomes" id="UP000824533"/>
    </source>
</evidence>
<organism evidence="1 2">
    <name type="scientific">Dendrolimus kikuchii</name>
    <dbReference type="NCBI Taxonomy" id="765133"/>
    <lineage>
        <taxon>Eukaryota</taxon>
        <taxon>Metazoa</taxon>
        <taxon>Ecdysozoa</taxon>
        <taxon>Arthropoda</taxon>
        <taxon>Hexapoda</taxon>
        <taxon>Insecta</taxon>
        <taxon>Pterygota</taxon>
        <taxon>Neoptera</taxon>
        <taxon>Endopterygota</taxon>
        <taxon>Lepidoptera</taxon>
        <taxon>Glossata</taxon>
        <taxon>Ditrysia</taxon>
        <taxon>Bombycoidea</taxon>
        <taxon>Lasiocampidae</taxon>
        <taxon>Dendrolimus</taxon>
    </lineage>
</organism>
<proteinExistence type="predicted"/>
<evidence type="ECO:0000313" key="1">
    <source>
        <dbReference type="EMBL" id="KAJ0172683.1"/>
    </source>
</evidence>
<accession>A0ACC1CM65</accession>
<dbReference type="EMBL" id="CM034407">
    <property type="protein sequence ID" value="KAJ0172683.1"/>
    <property type="molecule type" value="Genomic_DNA"/>
</dbReference>
<dbReference type="Proteomes" id="UP000824533">
    <property type="component" value="Linkage Group LG21"/>
</dbReference>
<keyword evidence="2" id="KW-1185">Reference proteome</keyword>